<feature type="domain" description="O-antigen ligase-related" evidence="6">
    <location>
        <begin position="202"/>
        <end position="340"/>
    </location>
</feature>
<feature type="transmembrane region" description="Helical" evidence="5">
    <location>
        <begin position="171"/>
        <end position="189"/>
    </location>
</feature>
<gene>
    <name evidence="7" type="ORF">ElP_76710</name>
</gene>
<feature type="transmembrane region" description="Helical" evidence="5">
    <location>
        <begin position="132"/>
        <end position="151"/>
    </location>
</feature>
<evidence type="ECO:0000259" key="6">
    <source>
        <dbReference type="Pfam" id="PF04932"/>
    </source>
</evidence>
<dbReference type="Proteomes" id="UP000317835">
    <property type="component" value="Plasmid pElP_5"/>
</dbReference>
<feature type="transmembrane region" description="Helical" evidence="5">
    <location>
        <begin position="79"/>
        <end position="96"/>
    </location>
</feature>
<keyword evidence="2 5" id="KW-0812">Transmembrane</keyword>
<organism evidence="7 8">
    <name type="scientific">Tautonia plasticadhaerens</name>
    <dbReference type="NCBI Taxonomy" id="2527974"/>
    <lineage>
        <taxon>Bacteria</taxon>
        <taxon>Pseudomonadati</taxon>
        <taxon>Planctomycetota</taxon>
        <taxon>Planctomycetia</taxon>
        <taxon>Isosphaerales</taxon>
        <taxon>Isosphaeraceae</taxon>
        <taxon>Tautonia</taxon>
    </lineage>
</organism>
<geneLocation type="plasmid" evidence="8">
    <name>pelp_5</name>
</geneLocation>
<dbReference type="KEGG" id="tpla:ElP_76710"/>
<keyword evidence="4 5" id="KW-0472">Membrane</keyword>
<sequence>MKSLILVVALTYGGALVSLFRPYYGLLVYISFSIIKPNDLWPWSVSGGNYSRIVGVALLAGWALAGFGDWRLGRARRAIGSLVAYTVWAAVGIFYSEDTGLATAYVEELAKIVLPILAGITLIDSVAKLKQLAWVILLSVGYIALEFNLSYYNGYNRIRYGTFGGFDNNGIAIMLNTCVWLAILLGFDAKGWWQRLLCLGSALLIINGVLMSNSRGGMLTLLVSSMIAVPLIPKRASHYLLFALIFVLGIRMAGPEARERFMTIFAEADDRDASLEGRSRLLSYAIDSIRKRPVLGVGPNQWTIVVKRDYPIKEGHATEVHNTWAQITAELGLVGLFLILSYYGSCACRLIPIALDRRADVDPDLNSLARAVVASIAGSVLACSFVTVEALEPPYYIALIGCLVVKMYNCESSRINLHQRTGRYLS</sequence>
<evidence type="ECO:0000256" key="2">
    <source>
        <dbReference type="ARBA" id="ARBA00022692"/>
    </source>
</evidence>
<accession>A0A518HFW0</accession>
<dbReference type="GO" id="GO:0016020">
    <property type="term" value="C:membrane"/>
    <property type="evidence" value="ECO:0007669"/>
    <property type="project" value="UniProtKB-SubCell"/>
</dbReference>
<keyword evidence="7" id="KW-0614">Plasmid</keyword>
<dbReference type="Pfam" id="PF04932">
    <property type="entry name" value="Wzy_C"/>
    <property type="match status" value="1"/>
</dbReference>
<feature type="transmembrane region" description="Helical" evidence="5">
    <location>
        <begin position="236"/>
        <end position="254"/>
    </location>
</feature>
<evidence type="ECO:0000256" key="5">
    <source>
        <dbReference type="SAM" id="Phobius"/>
    </source>
</evidence>
<keyword evidence="8" id="KW-1185">Reference proteome</keyword>
<evidence type="ECO:0000313" key="8">
    <source>
        <dbReference type="Proteomes" id="UP000317835"/>
    </source>
</evidence>
<dbReference type="GO" id="GO:0016874">
    <property type="term" value="F:ligase activity"/>
    <property type="evidence" value="ECO:0007669"/>
    <property type="project" value="UniProtKB-KW"/>
</dbReference>
<feature type="transmembrane region" description="Helical" evidence="5">
    <location>
        <begin position="196"/>
        <end position="216"/>
    </location>
</feature>
<reference evidence="7 8" key="1">
    <citation type="submission" date="2019-02" db="EMBL/GenBank/DDBJ databases">
        <title>Deep-cultivation of Planctomycetes and their phenomic and genomic characterization uncovers novel biology.</title>
        <authorList>
            <person name="Wiegand S."/>
            <person name="Jogler M."/>
            <person name="Boedeker C."/>
            <person name="Pinto D."/>
            <person name="Vollmers J."/>
            <person name="Rivas-Marin E."/>
            <person name="Kohn T."/>
            <person name="Peeters S.H."/>
            <person name="Heuer A."/>
            <person name="Rast P."/>
            <person name="Oberbeckmann S."/>
            <person name="Bunk B."/>
            <person name="Jeske O."/>
            <person name="Meyerdierks A."/>
            <person name="Storesund J.E."/>
            <person name="Kallscheuer N."/>
            <person name="Luecker S."/>
            <person name="Lage O.M."/>
            <person name="Pohl T."/>
            <person name="Merkel B.J."/>
            <person name="Hornburger P."/>
            <person name="Mueller R.-W."/>
            <person name="Bruemmer F."/>
            <person name="Labrenz M."/>
            <person name="Spormann A.M."/>
            <person name="Op den Camp H."/>
            <person name="Overmann J."/>
            <person name="Amann R."/>
            <person name="Jetten M.S.M."/>
            <person name="Mascher T."/>
            <person name="Medema M.H."/>
            <person name="Devos D.P."/>
            <person name="Kaster A.-K."/>
            <person name="Ovreas L."/>
            <person name="Rohde M."/>
            <person name="Galperin M.Y."/>
            <person name="Jogler C."/>
        </authorList>
    </citation>
    <scope>NUCLEOTIDE SEQUENCE [LARGE SCALE GENOMIC DNA]</scope>
    <source>
        <strain evidence="7 8">ElP</strain>
        <plasmid evidence="8">pelp_5</plasmid>
    </source>
</reference>
<evidence type="ECO:0000256" key="1">
    <source>
        <dbReference type="ARBA" id="ARBA00004141"/>
    </source>
</evidence>
<comment type="subcellular location">
    <subcellularLocation>
        <location evidence="1">Membrane</location>
        <topology evidence="1">Multi-pass membrane protein</topology>
    </subcellularLocation>
</comment>
<dbReference type="OrthoDB" id="271729at2"/>
<dbReference type="EMBL" id="CP036431">
    <property type="protein sequence ID" value="QDV39698.1"/>
    <property type="molecule type" value="Genomic_DNA"/>
</dbReference>
<feature type="transmembrane region" description="Helical" evidence="5">
    <location>
        <begin position="367"/>
        <end position="388"/>
    </location>
</feature>
<dbReference type="InterPro" id="IPR051533">
    <property type="entry name" value="WaaL-like"/>
</dbReference>
<proteinExistence type="predicted"/>
<keyword evidence="3 5" id="KW-1133">Transmembrane helix</keyword>
<protein>
    <submittedName>
        <fullName evidence="7">O-Antigen ligase</fullName>
    </submittedName>
</protein>
<evidence type="ECO:0000256" key="3">
    <source>
        <dbReference type="ARBA" id="ARBA00022989"/>
    </source>
</evidence>
<dbReference type="InterPro" id="IPR007016">
    <property type="entry name" value="O-antigen_ligase-rel_domated"/>
</dbReference>
<dbReference type="AlphaFoldDB" id="A0A518HFW0"/>
<evidence type="ECO:0000313" key="7">
    <source>
        <dbReference type="EMBL" id="QDV39698.1"/>
    </source>
</evidence>
<feature type="transmembrane region" description="Helical" evidence="5">
    <location>
        <begin position="50"/>
        <end position="67"/>
    </location>
</feature>
<keyword evidence="7" id="KW-0436">Ligase</keyword>
<evidence type="ECO:0000256" key="4">
    <source>
        <dbReference type="ARBA" id="ARBA00023136"/>
    </source>
</evidence>
<dbReference type="PANTHER" id="PTHR37422:SF13">
    <property type="entry name" value="LIPOPOLYSACCHARIDE BIOSYNTHESIS PROTEIN PA4999-RELATED"/>
    <property type="match status" value="1"/>
</dbReference>
<name>A0A518HFW0_9BACT</name>
<dbReference type="RefSeq" id="WP_145279984.1">
    <property type="nucleotide sequence ID" value="NZ_CP036431.1"/>
</dbReference>
<dbReference type="PANTHER" id="PTHR37422">
    <property type="entry name" value="TEICHURONIC ACID BIOSYNTHESIS PROTEIN TUAE"/>
    <property type="match status" value="1"/>
</dbReference>